<dbReference type="SUPFAM" id="SSF82153">
    <property type="entry name" value="FAS1 domain"/>
    <property type="match status" value="1"/>
</dbReference>
<dbReference type="InterPro" id="IPR036378">
    <property type="entry name" value="FAS1_dom_sf"/>
</dbReference>
<evidence type="ECO:0000313" key="1">
    <source>
        <dbReference type="EMBL" id="SKB54656.1"/>
    </source>
</evidence>
<sequence length="247" mass="28408">MRKILLYMSVIGFFLASCQKDNYYQDSGTHKAEFDGTIMQYLDSKAKRPIDLFDTLVQVIRYAGLEEVLDKERVTFFAVPDPSIIRSMRSLNSYLYLTGQDTVKSFKAVKPEVWKYYLSQYIVKGDYGLIDFPQVDTLALYAFPGQLYQSYNTKEPINVGVVYHDLENEGGIKIPYKGQRQILISYIPDFAEPKKGWVNAFISSSNIKPLNGRVHVINYNKHGFGFDAYRFVQMAIEKGIDYQASDK</sequence>
<proteinExistence type="predicted"/>
<dbReference type="EMBL" id="FUZF01000003">
    <property type="protein sequence ID" value="SKB54656.1"/>
    <property type="molecule type" value="Genomic_DNA"/>
</dbReference>
<protein>
    <recommendedName>
        <fullName evidence="3">Fasciclin domain-containing protein</fullName>
    </recommendedName>
</protein>
<gene>
    <name evidence="1" type="ORF">SAMN05660841_01138</name>
</gene>
<accession>A0A1T5C5K9</accession>
<dbReference type="STRING" id="1513896.SAMN05660841_01138"/>
<evidence type="ECO:0008006" key="3">
    <source>
        <dbReference type="Google" id="ProtNLM"/>
    </source>
</evidence>
<dbReference type="PROSITE" id="PS51257">
    <property type="entry name" value="PROKAR_LIPOPROTEIN"/>
    <property type="match status" value="1"/>
</dbReference>
<dbReference type="Gene3D" id="2.30.180.10">
    <property type="entry name" value="FAS1 domain"/>
    <property type="match status" value="1"/>
</dbReference>
<dbReference type="AlphaFoldDB" id="A0A1T5C5K9"/>
<name>A0A1T5C5K9_9SPHI</name>
<reference evidence="2" key="1">
    <citation type="submission" date="2017-02" db="EMBL/GenBank/DDBJ databases">
        <authorList>
            <person name="Varghese N."/>
            <person name="Submissions S."/>
        </authorList>
    </citation>
    <scope>NUCLEOTIDE SEQUENCE [LARGE SCALE GENOMIC DNA]</scope>
    <source>
        <strain evidence="2">DSM 24091</strain>
    </source>
</reference>
<dbReference type="RefSeq" id="WP_079642030.1">
    <property type="nucleotide sequence ID" value="NZ_FUZF01000003.1"/>
</dbReference>
<organism evidence="1 2">
    <name type="scientific">Sphingobacterium nematocida</name>
    <dbReference type="NCBI Taxonomy" id="1513896"/>
    <lineage>
        <taxon>Bacteria</taxon>
        <taxon>Pseudomonadati</taxon>
        <taxon>Bacteroidota</taxon>
        <taxon>Sphingobacteriia</taxon>
        <taxon>Sphingobacteriales</taxon>
        <taxon>Sphingobacteriaceae</taxon>
        <taxon>Sphingobacterium</taxon>
    </lineage>
</organism>
<dbReference type="Proteomes" id="UP000190150">
    <property type="component" value="Unassembled WGS sequence"/>
</dbReference>
<keyword evidence="2" id="KW-1185">Reference proteome</keyword>
<evidence type="ECO:0000313" key="2">
    <source>
        <dbReference type="Proteomes" id="UP000190150"/>
    </source>
</evidence>